<dbReference type="InterPro" id="IPR003593">
    <property type="entry name" value="AAA+_ATPase"/>
</dbReference>
<dbReference type="CTD" id="78774122"/>
<dbReference type="Pfam" id="PF00664">
    <property type="entry name" value="ABC_membrane"/>
    <property type="match status" value="2"/>
</dbReference>
<dbReference type="GeneID" id="78774122"/>
<dbReference type="Proteomes" id="UP000483820">
    <property type="component" value="Chromosome II"/>
</dbReference>
<dbReference type="GO" id="GO:0015421">
    <property type="term" value="F:ABC-type oligopeptide transporter activity"/>
    <property type="evidence" value="ECO:0007669"/>
    <property type="project" value="TreeGrafter"/>
</dbReference>
<dbReference type="SMART" id="SM00382">
    <property type="entry name" value="AAA"/>
    <property type="match status" value="1"/>
</dbReference>
<keyword evidence="5" id="KW-0067">ATP-binding</keyword>
<name>A0A6A5HFP4_CAERE</name>
<dbReference type="PROSITE" id="PS50929">
    <property type="entry name" value="ABC_TM1F"/>
    <property type="match status" value="2"/>
</dbReference>
<evidence type="ECO:0000313" key="12">
    <source>
        <dbReference type="Proteomes" id="UP000483820"/>
    </source>
</evidence>
<comment type="caution">
    <text evidence="11">The sequence shown here is derived from an EMBL/GenBank/DDBJ whole genome shotgun (WGS) entry which is preliminary data.</text>
</comment>
<proteinExistence type="inferred from homology"/>
<dbReference type="InterPro" id="IPR011527">
    <property type="entry name" value="ABC1_TM_dom"/>
</dbReference>
<feature type="transmembrane region" description="Helical" evidence="8">
    <location>
        <begin position="524"/>
        <end position="544"/>
    </location>
</feature>
<feature type="domain" description="ABC transmembrane type-1" evidence="10">
    <location>
        <begin position="1"/>
        <end position="43"/>
    </location>
</feature>
<reference evidence="11 12" key="1">
    <citation type="submission" date="2019-12" db="EMBL/GenBank/DDBJ databases">
        <title>Chromosome-level assembly of the Caenorhabditis remanei genome.</title>
        <authorList>
            <person name="Teterina A.A."/>
            <person name="Willis J.H."/>
            <person name="Phillips P.C."/>
        </authorList>
    </citation>
    <scope>NUCLEOTIDE SEQUENCE [LARGE SCALE GENOMIC DNA]</scope>
    <source>
        <strain evidence="11 12">PX506</strain>
        <tissue evidence="11">Whole organism</tissue>
    </source>
</reference>
<evidence type="ECO:0000256" key="3">
    <source>
        <dbReference type="ARBA" id="ARBA00022692"/>
    </source>
</evidence>
<gene>
    <name evidence="11" type="ORF">GCK72_005720</name>
</gene>
<evidence type="ECO:0000256" key="6">
    <source>
        <dbReference type="ARBA" id="ARBA00022989"/>
    </source>
</evidence>
<dbReference type="PROSITE" id="PS50893">
    <property type="entry name" value="ABC_TRANSPORTER_2"/>
    <property type="match status" value="1"/>
</dbReference>
<dbReference type="GO" id="GO:0090374">
    <property type="term" value="P:oligopeptide export from mitochondrion"/>
    <property type="evidence" value="ECO:0007669"/>
    <property type="project" value="TreeGrafter"/>
</dbReference>
<dbReference type="GO" id="GO:0016887">
    <property type="term" value="F:ATP hydrolysis activity"/>
    <property type="evidence" value="ECO:0007669"/>
    <property type="project" value="InterPro"/>
</dbReference>
<protein>
    <recommendedName>
        <fullName evidence="13">ABC transmembrane type-1 domain-containing protein</fullName>
    </recommendedName>
</protein>
<evidence type="ECO:0000256" key="4">
    <source>
        <dbReference type="ARBA" id="ARBA00022741"/>
    </source>
</evidence>
<dbReference type="GO" id="GO:0005743">
    <property type="term" value="C:mitochondrial inner membrane"/>
    <property type="evidence" value="ECO:0007669"/>
    <property type="project" value="TreeGrafter"/>
</dbReference>
<dbReference type="KEGG" id="crq:GCK72_005720"/>
<evidence type="ECO:0000256" key="2">
    <source>
        <dbReference type="ARBA" id="ARBA00007577"/>
    </source>
</evidence>
<dbReference type="InterPro" id="IPR003439">
    <property type="entry name" value="ABC_transporter-like_ATP-bd"/>
</dbReference>
<dbReference type="Gene3D" id="1.20.1560.10">
    <property type="entry name" value="ABC transporter type 1, transmembrane domain"/>
    <property type="match status" value="2"/>
</dbReference>
<dbReference type="Pfam" id="PF00005">
    <property type="entry name" value="ABC_tran"/>
    <property type="match status" value="1"/>
</dbReference>
<dbReference type="RefSeq" id="XP_053589501.1">
    <property type="nucleotide sequence ID" value="XM_053725307.1"/>
</dbReference>
<feature type="transmembrane region" description="Helical" evidence="8">
    <location>
        <begin position="374"/>
        <end position="401"/>
    </location>
</feature>
<dbReference type="PANTHER" id="PTHR43394">
    <property type="entry name" value="ATP-DEPENDENT PERMEASE MDL1, MITOCHONDRIAL"/>
    <property type="match status" value="1"/>
</dbReference>
<dbReference type="EMBL" id="WUAV01000002">
    <property type="protein sequence ID" value="KAF1765767.1"/>
    <property type="molecule type" value="Genomic_DNA"/>
</dbReference>
<comment type="subcellular location">
    <subcellularLocation>
        <location evidence="1">Membrane</location>
        <topology evidence="1">Multi-pass membrane protein</topology>
    </subcellularLocation>
</comment>
<dbReference type="Gene3D" id="3.40.50.300">
    <property type="entry name" value="P-loop containing nucleotide triphosphate hydrolases"/>
    <property type="match status" value="2"/>
</dbReference>
<evidence type="ECO:0000256" key="7">
    <source>
        <dbReference type="ARBA" id="ARBA00023136"/>
    </source>
</evidence>
<organism evidence="11 12">
    <name type="scientific">Caenorhabditis remanei</name>
    <name type="common">Caenorhabditis vulgaris</name>
    <dbReference type="NCBI Taxonomy" id="31234"/>
    <lineage>
        <taxon>Eukaryota</taxon>
        <taxon>Metazoa</taxon>
        <taxon>Ecdysozoa</taxon>
        <taxon>Nematoda</taxon>
        <taxon>Chromadorea</taxon>
        <taxon>Rhabditida</taxon>
        <taxon>Rhabditina</taxon>
        <taxon>Rhabditomorpha</taxon>
        <taxon>Rhabditoidea</taxon>
        <taxon>Rhabditidae</taxon>
        <taxon>Peloderinae</taxon>
        <taxon>Caenorhabditis</taxon>
    </lineage>
</organism>
<evidence type="ECO:0000313" key="11">
    <source>
        <dbReference type="EMBL" id="KAF1765767.1"/>
    </source>
</evidence>
<dbReference type="GO" id="GO:0005524">
    <property type="term" value="F:ATP binding"/>
    <property type="evidence" value="ECO:0007669"/>
    <property type="project" value="UniProtKB-KW"/>
</dbReference>
<evidence type="ECO:0000256" key="1">
    <source>
        <dbReference type="ARBA" id="ARBA00004141"/>
    </source>
</evidence>
<sequence length="547" mass="61037">MMSKVTPKEVKAYEKAGSTAEEVISGIRTVSSFNGEQKEIERYGTRMVLDGSITPGTTFAVFWAVSGAIYCLAQASSQIPTFLSCHSAAVPVFKIIDRIVPIDVSSNRGISLWKVKGNVRFENVWFKYPTRSEVNVLKGVSFYANSGENIALVGHSGCGKSTLASLLMYFYELDDGRISIDDTNIEKLNLAHLRNIIGIVSQEPLLFADTIENNIRLGAPDIDDNEMEYYCKLANAHDFIEQLPKQGRTTITIAHRLSTIRNCTRIYVFDNGEVIEVGSHEELMKKNGYYSKMVQAQDIDHSDESTSAEEDSFLSKRESCDLESSRIQISKRLSKAFSLTSEDMESDISQLQKEVGRGYSSSFLEILQFAKPEWILLLISILLSIIRGFSFPIFSVLYGRMFRILSTGTDMEKKYNSEINAYYFLILGVSSAIVTMVAGCLLGYVGERLTKRLRILLFSNIRKQDGEYFDHPEHAPGRLTTRLATDAPNIRAVIDQRLADVFQGVSAIVCGTAIAFWYDPAMAPIGIVTVATLISLQAIISHILKKR</sequence>
<evidence type="ECO:0000259" key="10">
    <source>
        <dbReference type="PROSITE" id="PS50929"/>
    </source>
</evidence>
<feature type="transmembrane region" description="Helical" evidence="8">
    <location>
        <begin position="421"/>
        <end position="445"/>
    </location>
</feature>
<keyword evidence="7 8" id="KW-0472">Membrane</keyword>
<dbReference type="InterPro" id="IPR036640">
    <property type="entry name" value="ABC1_TM_sf"/>
</dbReference>
<dbReference type="SUPFAM" id="SSF52540">
    <property type="entry name" value="P-loop containing nucleoside triphosphate hydrolases"/>
    <property type="match status" value="1"/>
</dbReference>
<dbReference type="SUPFAM" id="SSF90123">
    <property type="entry name" value="ABC transporter transmembrane region"/>
    <property type="match status" value="2"/>
</dbReference>
<keyword evidence="3 8" id="KW-0812">Transmembrane</keyword>
<feature type="domain" description="ABC transmembrane type-1" evidence="10">
    <location>
        <begin position="378"/>
        <end position="547"/>
    </location>
</feature>
<keyword evidence="4" id="KW-0547">Nucleotide-binding</keyword>
<evidence type="ECO:0008006" key="13">
    <source>
        <dbReference type="Google" id="ProtNLM"/>
    </source>
</evidence>
<dbReference type="PANTHER" id="PTHR43394:SF27">
    <property type="entry name" value="ATP-DEPENDENT TRANSLOCASE ABCB1-LIKE"/>
    <property type="match status" value="1"/>
</dbReference>
<keyword evidence="6 8" id="KW-1133">Transmembrane helix</keyword>
<accession>A0A6A5HFP4</accession>
<evidence type="ECO:0000256" key="8">
    <source>
        <dbReference type="SAM" id="Phobius"/>
    </source>
</evidence>
<dbReference type="AlphaFoldDB" id="A0A6A5HFP4"/>
<dbReference type="InterPro" id="IPR027417">
    <property type="entry name" value="P-loop_NTPase"/>
</dbReference>
<feature type="transmembrane region" description="Helical" evidence="8">
    <location>
        <begin position="498"/>
        <end position="518"/>
    </location>
</feature>
<dbReference type="InterPro" id="IPR039421">
    <property type="entry name" value="Type_1_exporter"/>
</dbReference>
<comment type="similarity">
    <text evidence="2">Belongs to the ABC transporter superfamily. ABCB family. Multidrug resistance exporter (TC 3.A.1.201) subfamily.</text>
</comment>
<evidence type="ECO:0000256" key="5">
    <source>
        <dbReference type="ARBA" id="ARBA00022840"/>
    </source>
</evidence>
<evidence type="ECO:0000259" key="9">
    <source>
        <dbReference type="PROSITE" id="PS50893"/>
    </source>
</evidence>
<feature type="domain" description="ABC transporter" evidence="9">
    <location>
        <begin position="119"/>
        <end position="423"/>
    </location>
</feature>